<dbReference type="EMBL" id="JARXVH010000041">
    <property type="protein sequence ID" value="MDH6222706.1"/>
    <property type="molecule type" value="Genomic_DNA"/>
</dbReference>
<name>A0ABT6M2E8_9ACTN</name>
<dbReference type="NCBIfam" id="TIGR02548">
    <property type="entry name" value="casB_cse2"/>
    <property type="match status" value="1"/>
</dbReference>
<dbReference type="InterPro" id="IPR013382">
    <property type="entry name" value="CRISPR-assoc_prot_Cse2"/>
</dbReference>
<keyword evidence="3" id="KW-1185">Reference proteome</keyword>
<reference evidence="2 3" key="1">
    <citation type="submission" date="2023-04" db="EMBL/GenBank/DDBJ databases">
        <title>Forest soil microbial communities from Buena Vista Peninsula, Colon Province, Panama.</title>
        <authorList>
            <person name="Bouskill N."/>
        </authorList>
    </citation>
    <scope>NUCLEOTIDE SEQUENCE [LARGE SCALE GENOMIC DNA]</scope>
    <source>
        <strain evidence="2 3">GGS1</strain>
    </source>
</reference>
<protein>
    <submittedName>
        <fullName evidence="2">CRISPR system Cascade subunit CasB</fullName>
    </submittedName>
</protein>
<feature type="region of interest" description="Disordered" evidence="1">
    <location>
        <begin position="205"/>
        <end position="234"/>
    </location>
</feature>
<proteinExistence type="predicted"/>
<gene>
    <name evidence="2" type="ORF">M2283_010058</name>
</gene>
<evidence type="ECO:0000313" key="3">
    <source>
        <dbReference type="Proteomes" id="UP001160499"/>
    </source>
</evidence>
<dbReference type="Pfam" id="PF09485">
    <property type="entry name" value="CRISPR_Cse2"/>
    <property type="match status" value="1"/>
</dbReference>
<dbReference type="InterPro" id="IPR038287">
    <property type="entry name" value="Cse2_sf"/>
</dbReference>
<comment type="caution">
    <text evidence="2">The sequence shown here is derived from an EMBL/GenBank/DDBJ whole genome shotgun (WGS) entry which is preliminary data.</text>
</comment>
<dbReference type="CDD" id="cd09731">
    <property type="entry name" value="Cse2_I-E"/>
    <property type="match status" value="1"/>
</dbReference>
<dbReference type="Proteomes" id="UP001160499">
    <property type="component" value="Unassembled WGS sequence"/>
</dbReference>
<dbReference type="Gene3D" id="1.10.520.40">
    <property type="entry name" value="CRISPR-associated protein Cse2"/>
    <property type="match status" value="1"/>
</dbReference>
<organism evidence="2 3">
    <name type="scientific">Streptomyces pseudovenezuelae</name>
    <dbReference type="NCBI Taxonomy" id="67350"/>
    <lineage>
        <taxon>Bacteria</taxon>
        <taxon>Bacillati</taxon>
        <taxon>Actinomycetota</taxon>
        <taxon>Actinomycetes</taxon>
        <taxon>Kitasatosporales</taxon>
        <taxon>Streptomycetaceae</taxon>
        <taxon>Streptomyces</taxon>
        <taxon>Streptomyces aurantiacus group</taxon>
    </lineage>
</organism>
<accession>A0ABT6M2E8</accession>
<evidence type="ECO:0000256" key="1">
    <source>
        <dbReference type="SAM" id="MobiDB-lite"/>
    </source>
</evidence>
<evidence type="ECO:0000313" key="2">
    <source>
        <dbReference type="EMBL" id="MDH6222706.1"/>
    </source>
</evidence>
<dbReference type="RefSeq" id="WP_280883301.1">
    <property type="nucleotide sequence ID" value="NZ_JARXVH010000041.1"/>
</dbReference>
<sequence>MTTSTSLVLPERVRRITAQNIGSLQRGYVADQPRAVAALARLRRGAGKEVHQVPDLWGLTDTGPLHDPTREGGLPPREEDLAHAENAVHVALTLWALHQQSRSTGMHRPDRKDAPAGLGSAVRRLMPQGDIDEPILKRLVRAGHAPDLASLAQRLREIVLLLRREDIPLDYALLAGQLWHWQRPGGRDDVRRAWGRSFHAYRPAKSTVAGSGDPAGSTPATGLASDFDTTKDAS</sequence>